<dbReference type="OrthoDB" id="964595at2"/>
<organism evidence="2 3">
    <name type="scientific">Dyadobacter frigoris</name>
    <dbReference type="NCBI Taxonomy" id="2576211"/>
    <lineage>
        <taxon>Bacteria</taxon>
        <taxon>Pseudomonadati</taxon>
        <taxon>Bacteroidota</taxon>
        <taxon>Cytophagia</taxon>
        <taxon>Cytophagales</taxon>
        <taxon>Spirosomataceae</taxon>
        <taxon>Dyadobacter</taxon>
    </lineage>
</organism>
<evidence type="ECO:0000256" key="1">
    <source>
        <dbReference type="SAM" id="SignalP"/>
    </source>
</evidence>
<comment type="caution">
    <text evidence="2">The sequence shown here is derived from an EMBL/GenBank/DDBJ whole genome shotgun (WGS) entry which is preliminary data.</text>
</comment>
<keyword evidence="3" id="KW-1185">Reference proteome</keyword>
<feature type="chain" id="PRO_5020464983" evidence="1">
    <location>
        <begin position="24"/>
        <end position="80"/>
    </location>
</feature>
<keyword evidence="1" id="KW-0732">Signal</keyword>
<accession>A0A4U6CXJ4</accession>
<evidence type="ECO:0000313" key="2">
    <source>
        <dbReference type="EMBL" id="TKT89412.1"/>
    </source>
</evidence>
<dbReference type="AlphaFoldDB" id="A0A4U6CXJ4"/>
<sequence>MKNANKMIAVALIAMTIATSANASNEEKSKVTLINKVLPASLPVLDGPAPQRVNLSAESTKTAIQKANIVELKLKSIDKK</sequence>
<dbReference type="Proteomes" id="UP000304900">
    <property type="component" value="Unassembled WGS sequence"/>
</dbReference>
<reference evidence="2 3" key="1">
    <citation type="submission" date="2019-05" db="EMBL/GenBank/DDBJ databases">
        <title>Dyadobacter AR-3-8 sp. nov., isolated from arctic soil.</title>
        <authorList>
            <person name="Chaudhary D.K."/>
        </authorList>
    </citation>
    <scope>NUCLEOTIDE SEQUENCE [LARGE SCALE GENOMIC DNA]</scope>
    <source>
        <strain evidence="2 3">AR-3-8</strain>
    </source>
</reference>
<dbReference type="RefSeq" id="WP_137342549.1">
    <property type="nucleotide sequence ID" value="NZ_BSQH01000015.1"/>
</dbReference>
<dbReference type="EMBL" id="SZVO01000012">
    <property type="protein sequence ID" value="TKT89412.1"/>
    <property type="molecule type" value="Genomic_DNA"/>
</dbReference>
<evidence type="ECO:0000313" key="3">
    <source>
        <dbReference type="Proteomes" id="UP000304900"/>
    </source>
</evidence>
<name>A0A4U6CXJ4_9BACT</name>
<feature type="signal peptide" evidence="1">
    <location>
        <begin position="1"/>
        <end position="23"/>
    </location>
</feature>
<protein>
    <submittedName>
        <fullName evidence="2">Uncharacterized protein</fullName>
    </submittedName>
</protein>
<proteinExistence type="predicted"/>
<gene>
    <name evidence="2" type="ORF">FDK13_23990</name>
</gene>